<evidence type="ECO:0000256" key="2">
    <source>
        <dbReference type="ARBA" id="ARBA00022692"/>
    </source>
</evidence>
<dbReference type="GO" id="GO:0012505">
    <property type="term" value="C:endomembrane system"/>
    <property type="evidence" value="ECO:0007669"/>
    <property type="project" value="UniProtKB-SubCell"/>
</dbReference>
<dbReference type="InterPro" id="IPR050911">
    <property type="entry name" value="DRAM/TMEM150_Autophagy_Mod"/>
</dbReference>
<keyword evidence="3 5" id="KW-1133">Transmembrane helix</keyword>
<feature type="domain" description="CWH43-like N-terminal" evidence="6">
    <location>
        <begin position="2"/>
        <end position="134"/>
    </location>
</feature>
<evidence type="ECO:0000256" key="3">
    <source>
        <dbReference type="ARBA" id="ARBA00022989"/>
    </source>
</evidence>
<reference evidence="7" key="1">
    <citation type="submission" date="2020-05" db="EMBL/GenBank/DDBJ databases">
        <title>Phylogenomic resolution of chytrid fungi.</title>
        <authorList>
            <person name="Stajich J.E."/>
            <person name="Amses K."/>
            <person name="Simmons R."/>
            <person name="Seto K."/>
            <person name="Myers J."/>
            <person name="Bonds A."/>
            <person name="Quandt C.A."/>
            <person name="Barry K."/>
            <person name="Liu P."/>
            <person name="Grigoriev I."/>
            <person name="Longcore J.E."/>
            <person name="James T.Y."/>
        </authorList>
    </citation>
    <scope>NUCLEOTIDE SEQUENCE</scope>
    <source>
        <strain evidence="7">JEL0379</strain>
    </source>
</reference>
<keyword evidence="4 5" id="KW-0472">Membrane</keyword>
<dbReference type="PANTHER" id="PTHR21324:SF2">
    <property type="entry name" value="EG:22E5.9 PROTEIN"/>
    <property type="match status" value="1"/>
</dbReference>
<dbReference type="GO" id="GO:0005886">
    <property type="term" value="C:plasma membrane"/>
    <property type="evidence" value="ECO:0007669"/>
    <property type="project" value="TreeGrafter"/>
</dbReference>
<sequence length="164" mass="18214">MLFATIACAALIGLSIFDALNHSTIHWTLTLVFMGFLAISTIFTAAEFRRLRDDHDGRPALRKSYYAKIFVVLFAIATVIAMIILMSLCRESNWRETADAARCNATHSAAAVCEWVVACLFDVYLLTIVVDLRQSVYTSKQYMSGSDVAAGRRQSSHATLGRRV</sequence>
<evidence type="ECO:0000256" key="4">
    <source>
        <dbReference type="ARBA" id="ARBA00023136"/>
    </source>
</evidence>
<dbReference type="PANTHER" id="PTHR21324">
    <property type="entry name" value="FASTING-INDUCIBLE INTEGRAL MEMBRANE PROTEIN TM6P1-RELATED"/>
    <property type="match status" value="1"/>
</dbReference>
<dbReference type="Pfam" id="PF10277">
    <property type="entry name" value="Frag1"/>
    <property type="match status" value="1"/>
</dbReference>
<dbReference type="AlphaFoldDB" id="A0AAD5TG61"/>
<comment type="subcellular location">
    <subcellularLocation>
        <location evidence="1">Endomembrane system</location>
        <topology evidence="1">Multi-pass membrane protein</topology>
    </subcellularLocation>
</comment>
<gene>
    <name evidence="7" type="ORF">HDU87_005796</name>
</gene>
<evidence type="ECO:0000256" key="5">
    <source>
        <dbReference type="SAM" id="Phobius"/>
    </source>
</evidence>
<evidence type="ECO:0000259" key="6">
    <source>
        <dbReference type="Pfam" id="PF10277"/>
    </source>
</evidence>
<evidence type="ECO:0000256" key="1">
    <source>
        <dbReference type="ARBA" id="ARBA00004127"/>
    </source>
</evidence>
<dbReference type="InterPro" id="IPR019402">
    <property type="entry name" value="CWH43_N"/>
</dbReference>
<feature type="transmembrane region" description="Helical" evidence="5">
    <location>
        <begin position="27"/>
        <end position="48"/>
    </location>
</feature>
<accession>A0AAD5TG61</accession>
<name>A0AAD5TG61_9FUNG</name>
<dbReference type="Proteomes" id="UP001212152">
    <property type="component" value="Unassembled WGS sequence"/>
</dbReference>
<feature type="transmembrane region" description="Helical" evidence="5">
    <location>
        <begin position="69"/>
        <end position="88"/>
    </location>
</feature>
<organism evidence="7 8">
    <name type="scientific">Geranomyces variabilis</name>
    <dbReference type="NCBI Taxonomy" id="109894"/>
    <lineage>
        <taxon>Eukaryota</taxon>
        <taxon>Fungi</taxon>
        <taxon>Fungi incertae sedis</taxon>
        <taxon>Chytridiomycota</taxon>
        <taxon>Chytridiomycota incertae sedis</taxon>
        <taxon>Chytridiomycetes</taxon>
        <taxon>Spizellomycetales</taxon>
        <taxon>Powellomycetaceae</taxon>
        <taxon>Geranomyces</taxon>
    </lineage>
</organism>
<keyword evidence="2 5" id="KW-0812">Transmembrane</keyword>
<evidence type="ECO:0000313" key="8">
    <source>
        <dbReference type="Proteomes" id="UP001212152"/>
    </source>
</evidence>
<evidence type="ECO:0000313" key="7">
    <source>
        <dbReference type="EMBL" id="KAJ3175655.1"/>
    </source>
</evidence>
<comment type="caution">
    <text evidence="7">The sequence shown here is derived from an EMBL/GenBank/DDBJ whole genome shotgun (WGS) entry which is preliminary data.</text>
</comment>
<protein>
    <recommendedName>
        <fullName evidence="6">CWH43-like N-terminal domain-containing protein</fullName>
    </recommendedName>
</protein>
<dbReference type="EMBL" id="JADGJQ010000049">
    <property type="protein sequence ID" value="KAJ3175655.1"/>
    <property type="molecule type" value="Genomic_DNA"/>
</dbReference>
<proteinExistence type="predicted"/>
<feature type="transmembrane region" description="Helical" evidence="5">
    <location>
        <begin position="108"/>
        <end position="130"/>
    </location>
</feature>
<keyword evidence="8" id="KW-1185">Reference proteome</keyword>